<dbReference type="Gene3D" id="1.10.287.180">
    <property type="entry name" value="Transcription elongation factor, GreA/GreB, N-terminal domain"/>
    <property type="match status" value="1"/>
</dbReference>
<feature type="domain" description="Transcription elongation factor GreA/GreB N-terminal" evidence="6">
    <location>
        <begin position="9"/>
        <end position="78"/>
    </location>
</feature>
<dbReference type="AlphaFoldDB" id="U2FR63"/>
<keyword evidence="7" id="KW-0648">Protein biosynthesis</keyword>
<dbReference type="SUPFAM" id="SSF54534">
    <property type="entry name" value="FKBP-like"/>
    <property type="match status" value="1"/>
</dbReference>
<evidence type="ECO:0000259" key="5">
    <source>
        <dbReference type="Pfam" id="PF01272"/>
    </source>
</evidence>
<evidence type="ECO:0000256" key="1">
    <source>
        <dbReference type="ARBA" id="ARBA00023015"/>
    </source>
</evidence>
<evidence type="ECO:0000259" key="6">
    <source>
        <dbReference type="Pfam" id="PF03449"/>
    </source>
</evidence>
<evidence type="ECO:0000313" key="8">
    <source>
        <dbReference type="Proteomes" id="UP000006242"/>
    </source>
</evidence>
<dbReference type="InterPro" id="IPR001437">
    <property type="entry name" value="Tscrpt_elong_fac_GreA/B_C"/>
</dbReference>
<comment type="function">
    <text evidence="4">Necessary for efficient RNA polymerase transcription elongation past template-encoded arresting sites. The arresting sites in DNA have the property of trapping a certain fraction of elongating RNA polymerases that pass through, resulting in locked ternary complexes. Cleavage of the nascent transcript by cleavage factors such as GreA or GreB allows the resumption of elongation from the new 3'terminus. GreB releases sequences of up to 9 nucleotides in length.</text>
</comment>
<dbReference type="FunFam" id="1.10.287.180:FF:000001">
    <property type="entry name" value="Transcription elongation factor GreA"/>
    <property type="match status" value="1"/>
</dbReference>
<dbReference type="Pfam" id="PF01272">
    <property type="entry name" value="GreA_GreB"/>
    <property type="match status" value="1"/>
</dbReference>
<evidence type="ECO:0000256" key="4">
    <source>
        <dbReference type="HAMAP-Rule" id="MF_00930"/>
    </source>
</evidence>
<keyword evidence="8" id="KW-1185">Reference proteome</keyword>
<keyword evidence="1 4" id="KW-0805">Transcription regulation</keyword>
<dbReference type="InterPro" id="IPR018151">
    <property type="entry name" value="TF_GreA/GreB_CS"/>
</dbReference>
<feature type="domain" description="Transcription elongation factor GreA/GreB C-terminal" evidence="5">
    <location>
        <begin position="86"/>
        <end position="159"/>
    </location>
</feature>
<evidence type="ECO:0000256" key="3">
    <source>
        <dbReference type="ARBA" id="ARBA00023163"/>
    </source>
</evidence>
<sequence length="164" mass="18709">MTAAKKRDYITRAGWQRLADELDYLWREKRPHVTRELSAAAAEGDRSENAEYIYRKKELREIDRRVRYLGKRLDELTVVETTPDDPDKVFFGAWIDVLDDDDSSHRYRIVGADETDAATGAISLNSPVARALIGKRLGDIVEIALPQGRRELEIVAIHYTPPAD</sequence>
<name>U2FR63_9GAMM</name>
<dbReference type="GO" id="GO:0070063">
    <property type="term" value="F:RNA polymerase binding"/>
    <property type="evidence" value="ECO:0007669"/>
    <property type="project" value="InterPro"/>
</dbReference>
<dbReference type="HAMAP" id="MF_00930">
    <property type="entry name" value="GreB"/>
    <property type="match status" value="1"/>
</dbReference>
<evidence type="ECO:0000313" key="7">
    <source>
        <dbReference type="EMBL" id="ERJ18554.1"/>
    </source>
</evidence>
<dbReference type="PROSITE" id="PS00830">
    <property type="entry name" value="GREAB_2"/>
    <property type="match status" value="1"/>
</dbReference>
<dbReference type="PROSITE" id="PS00829">
    <property type="entry name" value="GREAB_1"/>
    <property type="match status" value="1"/>
</dbReference>
<dbReference type="InterPro" id="IPR006358">
    <property type="entry name" value="Tscrpt_elong_fac_GreB"/>
</dbReference>
<dbReference type="NCBIfam" id="NF002506">
    <property type="entry name" value="PRK01885.1"/>
    <property type="match status" value="1"/>
</dbReference>
<keyword evidence="3 4" id="KW-0804">Transcription</keyword>
<organism evidence="7 8">
    <name type="scientific">Salinisphaera shabanensis E1L3A</name>
    <dbReference type="NCBI Taxonomy" id="1033802"/>
    <lineage>
        <taxon>Bacteria</taxon>
        <taxon>Pseudomonadati</taxon>
        <taxon>Pseudomonadota</taxon>
        <taxon>Gammaproteobacteria</taxon>
        <taxon>Salinisphaerales</taxon>
        <taxon>Salinisphaeraceae</taxon>
        <taxon>Salinisphaera</taxon>
    </lineage>
</organism>
<dbReference type="NCBIfam" id="TIGR01461">
    <property type="entry name" value="greB"/>
    <property type="match status" value="1"/>
</dbReference>
<accession>U2FR63</accession>
<keyword evidence="2 4" id="KW-0238">DNA-binding</keyword>
<dbReference type="InterPro" id="IPR036805">
    <property type="entry name" value="Tscrpt_elong_fac_GreA/B_N_sf"/>
</dbReference>
<dbReference type="FunFam" id="3.10.50.30:FF:000001">
    <property type="entry name" value="Transcription elongation factor GreA"/>
    <property type="match status" value="1"/>
</dbReference>
<comment type="similarity">
    <text evidence="4">Belongs to the GreA/GreB family. GreB subfamily.</text>
</comment>
<dbReference type="HAMAP" id="MF_00105">
    <property type="entry name" value="GreA_GreB"/>
    <property type="match status" value="1"/>
</dbReference>
<dbReference type="PANTHER" id="PTHR30437">
    <property type="entry name" value="TRANSCRIPTION ELONGATION FACTOR GREA"/>
    <property type="match status" value="1"/>
</dbReference>
<dbReference type="Gene3D" id="3.10.50.30">
    <property type="entry name" value="Transcription elongation factor, GreA/GreB, C-terminal domain"/>
    <property type="match status" value="1"/>
</dbReference>
<dbReference type="PIRSF" id="PIRSF006092">
    <property type="entry name" value="GreA_GreB"/>
    <property type="match status" value="1"/>
</dbReference>
<protein>
    <recommendedName>
        <fullName evidence="4">Transcription elongation factor GreB</fullName>
    </recommendedName>
    <alternativeName>
        <fullName evidence="4">Transcript cleavage factor GreB</fullName>
    </alternativeName>
</protein>
<dbReference type="SUPFAM" id="SSF46557">
    <property type="entry name" value="GreA transcript cleavage protein, N-terminal domain"/>
    <property type="match status" value="1"/>
</dbReference>
<dbReference type="InterPro" id="IPR023459">
    <property type="entry name" value="Tscrpt_elong_fac_GreA/B_fam"/>
</dbReference>
<dbReference type="InterPro" id="IPR036953">
    <property type="entry name" value="GreA/GreB_C_sf"/>
</dbReference>
<dbReference type="InterPro" id="IPR022691">
    <property type="entry name" value="Tscrpt_elong_fac_GreA/B_N"/>
</dbReference>
<dbReference type="EMBL" id="AFNV02000017">
    <property type="protein sequence ID" value="ERJ18554.1"/>
    <property type="molecule type" value="Genomic_DNA"/>
</dbReference>
<dbReference type="STRING" id="1033802.SSPSH_002442"/>
<dbReference type="Pfam" id="PF03449">
    <property type="entry name" value="GreA_GreB_N"/>
    <property type="match status" value="1"/>
</dbReference>
<dbReference type="GO" id="GO:0006354">
    <property type="term" value="P:DNA-templated transcription elongation"/>
    <property type="evidence" value="ECO:0007669"/>
    <property type="project" value="TreeGrafter"/>
</dbReference>
<dbReference type="PANTHER" id="PTHR30437:SF6">
    <property type="entry name" value="TRANSCRIPTION ELONGATION FACTOR GREB"/>
    <property type="match status" value="1"/>
</dbReference>
<gene>
    <name evidence="4 7" type="primary">greB</name>
    <name evidence="7" type="ORF">SSPSH_002442</name>
</gene>
<dbReference type="eggNOG" id="COG0782">
    <property type="taxonomic scope" value="Bacteria"/>
</dbReference>
<dbReference type="InterPro" id="IPR028624">
    <property type="entry name" value="Tscrpt_elong_fac_GreA/B"/>
</dbReference>
<dbReference type="Proteomes" id="UP000006242">
    <property type="component" value="Unassembled WGS sequence"/>
</dbReference>
<reference evidence="7 8" key="2">
    <citation type="journal article" date="2013" name="PLoS ONE">
        <title>INDIGO - INtegrated Data Warehouse of MIcrobial GenOmes with Examples from the Red Sea Extremophiles.</title>
        <authorList>
            <person name="Alam I."/>
            <person name="Antunes A."/>
            <person name="Kamau A.A."/>
            <person name="Ba Alawi W."/>
            <person name="Kalkatawi M."/>
            <person name="Stingl U."/>
            <person name="Bajic V.B."/>
        </authorList>
    </citation>
    <scope>NUCLEOTIDE SEQUENCE [LARGE SCALE GENOMIC DNA]</scope>
    <source>
        <strain evidence="7 8">E1L3A</strain>
    </source>
</reference>
<keyword evidence="7" id="KW-0251">Elongation factor</keyword>
<evidence type="ECO:0000256" key="2">
    <source>
        <dbReference type="ARBA" id="ARBA00023125"/>
    </source>
</evidence>
<dbReference type="OrthoDB" id="5511940at2"/>
<reference evidence="7 8" key="1">
    <citation type="journal article" date="2011" name="J. Bacteriol.">
        <title>Genome sequence of Salinisphaera shabanensis, a gammaproteobacterium from the harsh, variable environment of the brine-seawater interface of the Shaban Deep in the Red Sea.</title>
        <authorList>
            <person name="Antunes A."/>
            <person name="Alam I."/>
            <person name="Bajic V.B."/>
            <person name="Stingl U."/>
        </authorList>
    </citation>
    <scope>NUCLEOTIDE SEQUENCE [LARGE SCALE GENOMIC DNA]</scope>
    <source>
        <strain evidence="7 8">E1L3A</strain>
    </source>
</reference>
<comment type="caution">
    <text evidence="7">The sequence shown here is derived from an EMBL/GenBank/DDBJ whole genome shotgun (WGS) entry which is preliminary data.</text>
</comment>
<dbReference type="GO" id="GO:0003746">
    <property type="term" value="F:translation elongation factor activity"/>
    <property type="evidence" value="ECO:0007669"/>
    <property type="project" value="UniProtKB-KW"/>
</dbReference>
<dbReference type="GO" id="GO:0032784">
    <property type="term" value="P:regulation of DNA-templated transcription elongation"/>
    <property type="evidence" value="ECO:0007669"/>
    <property type="project" value="UniProtKB-UniRule"/>
</dbReference>
<dbReference type="GO" id="GO:0003677">
    <property type="term" value="F:DNA binding"/>
    <property type="evidence" value="ECO:0007669"/>
    <property type="project" value="UniProtKB-UniRule"/>
</dbReference>
<proteinExistence type="inferred from homology"/>